<reference evidence="2 3" key="1">
    <citation type="submission" date="2016-10" db="EMBL/GenBank/DDBJ databases">
        <authorList>
            <person name="de Groot N.N."/>
        </authorList>
    </citation>
    <scope>NUCLEOTIDE SEQUENCE [LARGE SCALE GENOMIC DNA]</scope>
    <source>
        <strain evidence="2 3">CGMCC 1.12097</strain>
    </source>
</reference>
<feature type="chain" id="PRO_5011483274" description="DUF992 domain-containing protein" evidence="1">
    <location>
        <begin position="22"/>
        <end position="160"/>
    </location>
</feature>
<dbReference type="OrthoDB" id="7362478at2"/>
<gene>
    <name evidence="2" type="ORF">SAMN02927914_02472</name>
</gene>
<evidence type="ECO:0000313" key="2">
    <source>
        <dbReference type="EMBL" id="SDA71750.1"/>
    </source>
</evidence>
<sequence length="160" mass="16252">MPKTAFAAAIIATVLAGAAQAQDRGIELGTLDCAIGGGTGFIFGSSKDLSCTFTPADKSFAPEAYFGAVNKYGLDIGTTKQSVMQWLVLTPLKNIYAPGALAGDYIGASAEVTAAVGAGANLLVGGSSQAFTLQPLSLQTQTGINLAIGVSQFQLRSTEN</sequence>
<accession>A0A1G5XNJ7</accession>
<feature type="signal peptide" evidence="1">
    <location>
        <begin position="1"/>
        <end position="21"/>
    </location>
</feature>
<organism evidence="2 3">
    <name type="scientific">Mesorhizobium qingshengii</name>
    <dbReference type="NCBI Taxonomy" id="1165689"/>
    <lineage>
        <taxon>Bacteria</taxon>
        <taxon>Pseudomonadati</taxon>
        <taxon>Pseudomonadota</taxon>
        <taxon>Alphaproteobacteria</taxon>
        <taxon>Hyphomicrobiales</taxon>
        <taxon>Phyllobacteriaceae</taxon>
        <taxon>Mesorhizobium</taxon>
    </lineage>
</organism>
<dbReference type="AlphaFoldDB" id="A0A1G5XNJ7"/>
<evidence type="ECO:0000256" key="1">
    <source>
        <dbReference type="SAM" id="SignalP"/>
    </source>
</evidence>
<keyword evidence="1" id="KW-0732">Signal</keyword>
<dbReference type="Pfam" id="PF06186">
    <property type="entry name" value="DUF992"/>
    <property type="match status" value="1"/>
</dbReference>
<evidence type="ECO:0000313" key="3">
    <source>
        <dbReference type="Proteomes" id="UP000198588"/>
    </source>
</evidence>
<dbReference type="STRING" id="1165689.SAMN02927914_02472"/>
<protein>
    <recommendedName>
        <fullName evidence="4">DUF992 domain-containing protein</fullName>
    </recommendedName>
</protein>
<dbReference type="Proteomes" id="UP000198588">
    <property type="component" value="Unassembled WGS sequence"/>
</dbReference>
<evidence type="ECO:0008006" key="4">
    <source>
        <dbReference type="Google" id="ProtNLM"/>
    </source>
</evidence>
<dbReference type="RefSeq" id="WP_091577952.1">
    <property type="nucleotide sequence ID" value="NZ_FMXM01000006.1"/>
</dbReference>
<dbReference type="InterPro" id="IPR009333">
    <property type="entry name" value="DUF992"/>
</dbReference>
<name>A0A1G5XNJ7_9HYPH</name>
<dbReference type="EMBL" id="FMXM01000006">
    <property type="protein sequence ID" value="SDA71750.1"/>
    <property type="molecule type" value="Genomic_DNA"/>
</dbReference>
<proteinExistence type="predicted"/>